<dbReference type="GO" id="GO:0016620">
    <property type="term" value="F:oxidoreductase activity, acting on the aldehyde or oxo group of donors, NAD or NADP as acceptor"/>
    <property type="evidence" value="ECO:0007669"/>
    <property type="project" value="InterPro"/>
</dbReference>
<dbReference type="GO" id="GO:0046983">
    <property type="term" value="F:protein dimerization activity"/>
    <property type="evidence" value="ECO:0007669"/>
    <property type="project" value="InterPro"/>
</dbReference>
<comment type="similarity">
    <text evidence="1">Belongs to the aspartate-semialdehyde dehydrogenase family.</text>
</comment>
<dbReference type="EMBL" id="CP019650">
    <property type="protein sequence ID" value="AQQ68216.1"/>
    <property type="molecule type" value="Genomic_DNA"/>
</dbReference>
<gene>
    <name evidence="3" type="ORF">Mag101_11635</name>
</gene>
<dbReference type="SUPFAM" id="SSF55347">
    <property type="entry name" value="Glyceraldehyde-3-phosphate dehydrogenase-like, C-terminal domain"/>
    <property type="match status" value="1"/>
</dbReference>
<keyword evidence="4" id="KW-1185">Reference proteome</keyword>
<dbReference type="InterPro" id="IPR036291">
    <property type="entry name" value="NAD(P)-bd_dom_sf"/>
</dbReference>
<name>A0A1Q2M6A8_9GAMM</name>
<dbReference type="GO" id="GO:0008652">
    <property type="term" value="P:amino acid biosynthetic process"/>
    <property type="evidence" value="ECO:0007669"/>
    <property type="project" value="InterPro"/>
</dbReference>
<dbReference type="InterPro" id="IPR012280">
    <property type="entry name" value="Semialdhyde_DH_dimer_dom"/>
</dbReference>
<dbReference type="PIRSF" id="PIRSF000148">
    <property type="entry name" value="ASA_dh"/>
    <property type="match status" value="1"/>
</dbReference>
<dbReference type="Proteomes" id="UP000188219">
    <property type="component" value="Chromosome"/>
</dbReference>
<dbReference type="KEGG" id="maga:Mag101_11635"/>
<reference evidence="3" key="1">
    <citation type="submission" date="2017-02" db="EMBL/GenBank/DDBJ databases">
        <title>Genome of Microbulbifer agarilyticus GP101.</title>
        <authorList>
            <person name="Jung J."/>
            <person name="Bae S.S."/>
            <person name="Baek K."/>
        </authorList>
    </citation>
    <scope>NUCLEOTIDE SEQUENCE [LARGE SCALE GENOMIC DNA]</scope>
    <source>
        <strain evidence="3">GP101</strain>
    </source>
</reference>
<dbReference type="RefSeq" id="WP_077405064.1">
    <property type="nucleotide sequence ID" value="NZ_CP019650.1"/>
</dbReference>
<evidence type="ECO:0000313" key="4">
    <source>
        <dbReference type="Proteomes" id="UP000188219"/>
    </source>
</evidence>
<feature type="domain" description="Semialdehyde dehydrogenase dimerisation" evidence="2">
    <location>
        <begin position="147"/>
        <end position="317"/>
    </location>
</feature>
<dbReference type="PANTHER" id="PTHR46278">
    <property type="entry name" value="DEHYDROGENASE, PUTATIVE-RELATED"/>
    <property type="match status" value="1"/>
</dbReference>
<accession>A0A1Q2M6A8</accession>
<evidence type="ECO:0000313" key="3">
    <source>
        <dbReference type="EMBL" id="AQQ68216.1"/>
    </source>
</evidence>
<dbReference type="OrthoDB" id="9805684at2"/>
<organism evidence="3 4">
    <name type="scientific">Microbulbifer agarilyticus</name>
    <dbReference type="NCBI Taxonomy" id="260552"/>
    <lineage>
        <taxon>Bacteria</taxon>
        <taxon>Pseudomonadati</taxon>
        <taxon>Pseudomonadota</taxon>
        <taxon>Gammaproteobacteria</taxon>
        <taxon>Cellvibrionales</taxon>
        <taxon>Microbulbiferaceae</taxon>
        <taxon>Microbulbifer</taxon>
    </lineage>
</organism>
<dbReference type="AlphaFoldDB" id="A0A1Q2M6A8"/>
<dbReference type="Gene3D" id="3.40.50.720">
    <property type="entry name" value="NAD(P)-binding Rossmann-like Domain"/>
    <property type="match status" value="1"/>
</dbReference>
<proteinExistence type="inferred from homology"/>
<evidence type="ECO:0000256" key="1">
    <source>
        <dbReference type="ARBA" id="ARBA00010584"/>
    </source>
</evidence>
<dbReference type="CDD" id="cd18129">
    <property type="entry name" value="ASADH_C_USG1_like"/>
    <property type="match status" value="1"/>
</dbReference>
<dbReference type="CDD" id="cd17894">
    <property type="entry name" value="ASADH_USG1_N"/>
    <property type="match status" value="1"/>
</dbReference>
<evidence type="ECO:0000259" key="2">
    <source>
        <dbReference type="Pfam" id="PF02774"/>
    </source>
</evidence>
<dbReference type="Pfam" id="PF02774">
    <property type="entry name" value="Semialdhyde_dhC"/>
    <property type="match status" value="1"/>
</dbReference>
<sequence length="334" mass="35614">MTESTRELVIVGVGSAPFDALLEILEERKTVTPDQLKLVIDDESEVDPQVFANRSVPVTPLKDFAFSAQQVLLLLTGGDTATAALAQAEQAGAWVVDAAGLTRGDESVALIHPLLNSAELNQREEQDRRVIALPGAGAAMLAEALFPLKSQLQSVEVVLNQPVSALGKASVDAAAAQTARLFNGQEPEVDEVSGQRLAFNLLSSAEAQLESGHGFSELALVLELRRLLGDDVALDASINTASVFHGQLANISVQLKEQQELATVRGLLANGARLEMRERPSAQDAVGSESTLLGRLRTGLINPRQVVFCAASDNLRKDVAINCVQIVHLLLKTH</sequence>
<protein>
    <submittedName>
        <fullName evidence="3">Aspartate-semialdehyde dehydrogenase</fullName>
    </submittedName>
</protein>
<dbReference type="Gene3D" id="3.30.360.10">
    <property type="entry name" value="Dihydrodipicolinate Reductase, domain 2"/>
    <property type="match status" value="1"/>
</dbReference>
<dbReference type="eggNOG" id="COG0136">
    <property type="taxonomic scope" value="Bacteria"/>
</dbReference>
<dbReference type="STRING" id="260552.Mag101_11635"/>
<dbReference type="SUPFAM" id="SSF51735">
    <property type="entry name" value="NAD(P)-binding Rossmann-fold domains"/>
    <property type="match status" value="1"/>
</dbReference>
<dbReference type="PANTHER" id="PTHR46278:SF2">
    <property type="entry name" value="ASPARTATE-SEMIALDEHYDE DEHYDROGENASE"/>
    <property type="match status" value="1"/>
</dbReference>